<name>A0A2M7V244_9BACT</name>
<evidence type="ECO:0000313" key="2">
    <source>
        <dbReference type="Proteomes" id="UP000230078"/>
    </source>
</evidence>
<gene>
    <name evidence="1" type="ORF">COX83_04245</name>
</gene>
<dbReference type="Gene3D" id="3.40.50.2000">
    <property type="entry name" value="Glycogen Phosphorylase B"/>
    <property type="match status" value="2"/>
</dbReference>
<comment type="caution">
    <text evidence="1">The sequence shown here is derived from an EMBL/GenBank/DDBJ whole genome shotgun (WGS) entry which is preliminary data.</text>
</comment>
<sequence length="357" mass="41364">MKVSLSIKKVEGPFGGGAIFANTVSEYLVSRGIEVVHTLDDADIDVVLHVNPFPFIMKSSSYSFFDAYIYKLKHPKTVIIQGIHECDERKGTHYMNKLLVNACNHADFVIFVASWLKPLLEKNGLDKKKPSQVILHGVPEEIFNTKDKNFWDKHSKMKIVTHHWGGQFLKGHDFYQRLDKLLASSEFGDKFEFTYIGNYPSNLEYKNTTLIAPISGSVLGEELKNHDVYITGSRNEPAGMHHVEGALCGLPLLYIDSGALKEYCDGYGIEFNEDNFEEKILEMYRDYDIYLEKVKKYDRVASKMGQEYYELLTELYKNRDQYAFKNKKNIGKIFFISIYSFFYDGIWRLRRILKLLK</sequence>
<evidence type="ECO:0000313" key="1">
    <source>
        <dbReference type="EMBL" id="PIZ92464.1"/>
    </source>
</evidence>
<accession>A0A2M7V244</accession>
<dbReference type="SUPFAM" id="SSF53756">
    <property type="entry name" value="UDP-Glycosyltransferase/glycogen phosphorylase"/>
    <property type="match status" value="1"/>
</dbReference>
<evidence type="ECO:0008006" key="3">
    <source>
        <dbReference type="Google" id="ProtNLM"/>
    </source>
</evidence>
<protein>
    <recommendedName>
        <fullName evidence="3">Glycosyl transferase family 1 domain-containing protein</fullName>
    </recommendedName>
</protein>
<organism evidence="1 2">
    <name type="scientific">Candidatus Magasanikbacteria bacterium CG_4_10_14_0_2_um_filter_41_31</name>
    <dbReference type="NCBI Taxonomy" id="1974639"/>
    <lineage>
        <taxon>Bacteria</taxon>
        <taxon>Candidatus Magasanikiibacteriota</taxon>
    </lineage>
</organism>
<reference evidence="2" key="1">
    <citation type="submission" date="2017-09" db="EMBL/GenBank/DDBJ databases">
        <title>Depth-based differentiation of microbial function through sediment-hosted aquifers and enrichment of novel symbionts in the deep terrestrial subsurface.</title>
        <authorList>
            <person name="Probst A.J."/>
            <person name="Ladd B."/>
            <person name="Jarett J.K."/>
            <person name="Geller-Mcgrath D.E."/>
            <person name="Sieber C.M.K."/>
            <person name="Emerson J.B."/>
            <person name="Anantharaman K."/>
            <person name="Thomas B.C."/>
            <person name="Malmstrom R."/>
            <person name="Stieglmeier M."/>
            <person name="Klingl A."/>
            <person name="Woyke T."/>
            <person name="Ryan C.M."/>
            <person name="Banfield J.F."/>
        </authorList>
    </citation>
    <scope>NUCLEOTIDE SEQUENCE [LARGE SCALE GENOMIC DNA]</scope>
</reference>
<dbReference type="EMBL" id="PFPI01000059">
    <property type="protein sequence ID" value="PIZ92464.1"/>
    <property type="molecule type" value="Genomic_DNA"/>
</dbReference>
<proteinExistence type="predicted"/>
<dbReference type="AlphaFoldDB" id="A0A2M7V244"/>
<dbReference type="Proteomes" id="UP000230078">
    <property type="component" value="Unassembled WGS sequence"/>
</dbReference>